<keyword evidence="4" id="KW-0067">ATP-binding</keyword>
<dbReference type="PROSITE" id="PS51986">
    <property type="entry name" value="GS_BETA_GRASP"/>
    <property type="match status" value="1"/>
</dbReference>
<reference evidence="10" key="1">
    <citation type="submission" date="2020-11" db="EMBL/GenBank/DDBJ databases">
        <title>Isolation and identification of active actinomycetes.</title>
        <authorList>
            <person name="Yu B."/>
        </authorList>
    </citation>
    <scope>NUCLEOTIDE SEQUENCE</scope>
    <source>
        <strain evidence="10">NEAU-YB345</strain>
    </source>
</reference>
<feature type="domain" description="GS catalytic" evidence="9">
    <location>
        <begin position="161"/>
        <end position="544"/>
    </location>
</feature>
<dbReference type="GO" id="GO:0005524">
    <property type="term" value="F:ATP binding"/>
    <property type="evidence" value="ECO:0007669"/>
    <property type="project" value="UniProtKB-KW"/>
</dbReference>
<feature type="region of interest" description="Disordered" evidence="7">
    <location>
        <begin position="467"/>
        <end position="487"/>
    </location>
</feature>
<dbReference type="Gene3D" id="3.10.20.70">
    <property type="entry name" value="Glutamine synthetase, N-terminal domain"/>
    <property type="match status" value="1"/>
</dbReference>
<feature type="domain" description="GS beta-grasp" evidence="8">
    <location>
        <begin position="67"/>
        <end position="159"/>
    </location>
</feature>
<feature type="region of interest" description="Disordered" evidence="7">
    <location>
        <begin position="1"/>
        <end position="46"/>
    </location>
</feature>
<protein>
    <submittedName>
        <fullName evidence="10">Glutamine synthetase</fullName>
    </submittedName>
</protein>
<dbReference type="Proteomes" id="UP000657385">
    <property type="component" value="Unassembled WGS sequence"/>
</dbReference>
<comment type="caution">
    <text evidence="10">The sequence shown here is derived from an EMBL/GenBank/DDBJ whole genome shotgun (WGS) entry which is preliminary data.</text>
</comment>
<organism evidence="10 11">
    <name type="scientific">Streptacidiphilus fuscans</name>
    <dbReference type="NCBI Taxonomy" id="2789292"/>
    <lineage>
        <taxon>Bacteria</taxon>
        <taxon>Bacillati</taxon>
        <taxon>Actinomycetota</taxon>
        <taxon>Actinomycetes</taxon>
        <taxon>Kitasatosporales</taxon>
        <taxon>Streptomycetaceae</taxon>
        <taxon>Streptacidiphilus</taxon>
    </lineage>
</organism>
<comment type="similarity">
    <text evidence="1 5 6">Belongs to the glutamine synthetase family.</text>
</comment>
<evidence type="ECO:0000256" key="3">
    <source>
        <dbReference type="ARBA" id="ARBA00022741"/>
    </source>
</evidence>
<keyword evidence="3" id="KW-0547">Nucleotide-binding</keyword>
<name>A0A931BBQ8_9ACTN</name>
<evidence type="ECO:0000256" key="6">
    <source>
        <dbReference type="RuleBase" id="RU000384"/>
    </source>
</evidence>
<feature type="region of interest" description="Disordered" evidence="7">
    <location>
        <begin position="379"/>
        <end position="405"/>
    </location>
</feature>
<evidence type="ECO:0000313" key="11">
    <source>
        <dbReference type="Proteomes" id="UP000657385"/>
    </source>
</evidence>
<dbReference type="SUPFAM" id="SSF55931">
    <property type="entry name" value="Glutamine synthetase/guanido kinase"/>
    <property type="match status" value="2"/>
</dbReference>
<evidence type="ECO:0000256" key="1">
    <source>
        <dbReference type="ARBA" id="ARBA00009897"/>
    </source>
</evidence>
<dbReference type="PROSITE" id="PS51987">
    <property type="entry name" value="GS_CATALYTIC"/>
    <property type="match status" value="1"/>
</dbReference>
<gene>
    <name evidence="10" type="ORF">I2501_25110</name>
</gene>
<dbReference type="Pfam" id="PF00120">
    <property type="entry name" value="Gln-synt_C"/>
    <property type="match status" value="2"/>
</dbReference>
<dbReference type="InterPro" id="IPR008147">
    <property type="entry name" value="Gln_synt_N"/>
</dbReference>
<evidence type="ECO:0000259" key="9">
    <source>
        <dbReference type="PROSITE" id="PS51987"/>
    </source>
</evidence>
<dbReference type="EMBL" id="JADPRT010000011">
    <property type="protein sequence ID" value="MBF9071303.1"/>
    <property type="molecule type" value="Genomic_DNA"/>
</dbReference>
<accession>A0A931BBQ8</accession>
<dbReference type="SMART" id="SM01230">
    <property type="entry name" value="Gln-synt_C"/>
    <property type="match status" value="1"/>
</dbReference>
<sequence>MSWRRWRPRTPILVSRGPRGAARSACTTAGPDHEGDGAGVTTGGRQVAERDEARAQARLTAARLSADGVDAVALTWVDNAGIARVKGIPLSRLVDAAVHGIGMSPVFDVFLVDDAITTSRHIGGPDGDLRLFPDLDRAVALAAQPGWAFAPVDRYAQDGTPHPACQRQFAAAMAARAAEFGVTFRAAFETEWIVQRQAAPGEPPSYPTDGPAYGLHRLTDLSDYLREVLLALEAQGLTVQQIHPEYAPGQFEVSVAAADPVAAADDAVLVRTTIRGVSARHGLRASFAPAFEAGGVGNGGHLHLSAWQDGHNLMADPAARDSFLGGVLDELPALLALGAPSVASFLRLVPSHWAGVYRCWGVENREAALRVVEAPHLLPRPERPRRPAPGLLDDTIDAADTNGEDPTQALLRDLEESERLRQAEQAAAESGAPANVEVKCFDQSANPYLAVGGVIAAGLAGMDSGAKLPDPVQGDPALLPPDRRPPRLPADLGESLAAFRVSTVLHEALGEVLFEAVAAVRAAEQEAYGARPPEDVIAATRWRY</sequence>
<evidence type="ECO:0000256" key="4">
    <source>
        <dbReference type="ARBA" id="ARBA00022840"/>
    </source>
</evidence>
<keyword evidence="2" id="KW-0436">Ligase</keyword>
<dbReference type="RefSeq" id="WP_196196600.1">
    <property type="nucleotide sequence ID" value="NZ_JADPRT010000011.1"/>
</dbReference>
<dbReference type="PANTHER" id="PTHR43785">
    <property type="entry name" value="GAMMA-GLUTAMYLPUTRESCINE SYNTHETASE"/>
    <property type="match status" value="1"/>
</dbReference>
<evidence type="ECO:0000256" key="2">
    <source>
        <dbReference type="ARBA" id="ARBA00022598"/>
    </source>
</evidence>
<evidence type="ECO:0000259" key="8">
    <source>
        <dbReference type="PROSITE" id="PS51986"/>
    </source>
</evidence>
<dbReference type="InterPro" id="IPR014746">
    <property type="entry name" value="Gln_synth/guanido_kin_cat_dom"/>
</dbReference>
<dbReference type="SUPFAM" id="SSF54368">
    <property type="entry name" value="Glutamine synthetase, N-terminal domain"/>
    <property type="match status" value="1"/>
</dbReference>
<proteinExistence type="inferred from homology"/>
<dbReference type="InterPro" id="IPR036651">
    <property type="entry name" value="Gln_synt_N_sf"/>
</dbReference>
<dbReference type="Pfam" id="PF16952">
    <property type="entry name" value="Gln-synt_N_2"/>
    <property type="match status" value="1"/>
</dbReference>
<dbReference type="GO" id="GO:0004356">
    <property type="term" value="F:glutamine synthetase activity"/>
    <property type="evidence" value="ECO:0007669"/>
    <property type="project" value="InterPro"/>
</dbReference>
<dbReference type="PANTHER" id="PTHR43785:SF12">
    <property type="entry name" value="TYPE-1 GLUTAMINE SYNTHETASE 2"/>
    <property type="match status" value="1"/>
</dbReference>
<dbReference type="InterPro" id="IPR008146">
    <property type="entry name" value="Gln_synth_cat_dom"/>
</dbReference>
<keyword evidence="11" id="KW-1185">Reference proteome</keyword>
<dbReference type="GO" id="GO:0006542">
    <property type="term" value="P:glutamine biosynthetic process"/>
    <property type="evidence" value="ECO:0007669"/>
    <property type="project" value="InterPro"/>
</dbReference>
<dbReference type="AlphaFoldDB" id="A0A931BBQ8"/>
<evidence type="ECO:0000313" key="10">
    <source>
        <dbReference type="EMBL" id="MBF9071303.1"/>
    </source>
</evidence>
<evidence type="ECO:0000256" key="7">
    <source>
        <dbReference type="SAM" id="MobiDB-lite"/>
    </source>
</evidence>
<dbReference type="Gene3D" id="3.30.590.10">
    <property type="entry name" value="Glutamine synthetase/guanido kinase, catalytic domain"/>
    <property type="match status" value="1"/>
</dbReference>
<evidence type="ECO:0000256" key="5">
    <source>
        <dbReference type="PROSITE-ProRule" id="PRU01330"/>
    </source>
</evidence>